<dbReference type="GeneID" id="71965348"/>
<dbReference type="CDD" id="cd06578">
    <property type="entry name" value="HemD"/>
    <property type="match status" value="1"/>
</dbReference>
<dbReference type="Proteomes" id="UP000831817">
    <property type="component" value="Chromosome"/>
</dbReference>
<dbReference type="InterPro" id="IPR036108">
    <property type="entry name" value="4pyrrol_syn_uPrphyn_synt_sf"/>
</dbReference>
<dbReference type="SUPFAM" id="SSF69618">
    <property type="entry name" value="HemD-like"/>
    <property type="match status" value="1"/>
</dbReference>
<sequence length="257" mass="28554">MDLKGKVIAITRPEERCEEAIKLIKKAGGKPFIAPTLQIQTPKTKTLTILCENLQKFDWIIFTSPAAIKSIKKHCKKIKLKPDCKIAVIGPKTREALKELGLDADVIPSNYTAEGLVEALSAYDMQDKNVAIPRTLAARNVLPENLQKMGAKVYIAEAYKSTMPKNDRIQKLIEKILKEEIDAITFTSPLTVENLIKAANEKKDDIIRRLSDGGITVAAIGPITAKKLKEYGIKAITPKNYTIKGMLTKLFHELSED</sequence>
<dbReference type="PANTHER" id="PTHR40082">
    <property type="entry name" value="BLR5956 PROTEIN"/>
    <property type="match status" value="1"/>
</dbReference>
<keyword evidence="3" id="KW-1185">Reference proteome</keyword>
<name>A0ABM7YDS5_9EURY</name>
<dbReference type="EMBL" id="AP025698">
    <property type="protein sequence ID" value="BDH79448.1"/>
    <property type="molecule type" value="Genomic_DNA"/>
</dbReference>
<accession>A0ABM7YDS5</accession>
<keyword evidence="2" id="KW-0489">Methyltransferase</keyword>
<dbReference type="InterPro" id="IPR003754">
    <property type="entry name" value="4pyrrol_synth_uPrphyn_synth"/>
</dbReference>
<evidence type="ECO:0000259" key="1">
    <source>
        <dbReference type="Pfam" id="PF02602"/>
    </source>
</evidence>
<dbReference type="PANTHER" id="PTHR40082:SF1">
    <property type="entry name" value="BLR5956 PROTEIN"/>
    <property type="match status" value="1"/>
</dbReference>
<evidence type="ECO:0000313" key="3">
    <source>
        <dbReference type="Proteomes" id="UP000831817"/>
    </source>
</evidence>
<dbReference type="GO" id="GO:0008168">
    <property type="term" value="F:methyltransferase activity"/>
    <property type="evidence" value="ECO:0007669"/>
    <property type="project" value="UniProtKB-KW"/>
</dbReference>
<dbReference type="Pfam" id="PF02602">
    <property type="entry name" value="HEM4"/>
    <property type="match status" value="1"/>
</dbReference>
<proteinExistence type="predicted"/>
<dbReference type="Gene3D" id="3.40.50.10090">
    <property type="match status" value="2"/>
</dbReference>
<reference evidence="2 3" key="1">
    <citation type="submission" date="2022-04" db="EMBL/GenBank/DDBJ databases">
        <title>Complete genome of Methanothermobacter tenebrarum strain RMAS.</title>
        <authorList>
            <person name="Nakamura K."/>
            <person name="Oshima K."/>
            <person name="Hattori M."/>
            <person name="Kamagata Y."/>
            <person name="Takamizawa K."/>
        </authorList>
    </citation>
    <scope>NUCLEOTIDE SEQUENCE [LARGE SCALE GENOMIC DNA]</scope>
    <source>
        <strain evidence="2 3">RMAS</strain>
    </source>
</reference>
<protein>
    <submittedName>
        <fullName evidence="2">Uroporphyrinogen III methyltransferase</fullName>
    </submittedName>
</protein>
<feature type="domain" description="Tetrapyrrole biosynthesis uroporphyrinogen III synthase" evidence="1">
    <location>
        <begin position="20"/>
        <end position="247"/>
    </location>
</feature>
<gene>
    <name evidence="2" type="ORF">MTTB_08270</name>
</gene>
<dbReference type="InterPro" id="IPR039793">
    <property type="entry name" value="UROS/Hem4"/>
</dbReference>
<organism evidence="2 3">
    <name type="scientific">Methanothermobacter tenebrarum</name>
    <dbReference type="NCBI Taxonomy" id="680118"/>
    <lineage>
        <taxon>Archaea</taxon>
        <taxon>Methanobacteriati</taxon>
        <taxon>Methanobacteriota</taxon>
        <taxon>Methanomada group</taxon>
        <taxon>Methanobacteria</taxon>
        <taxon>Methanobacteriales</taxon>
        <taxon>Methanobacteriaceae</taxon>
        <taxon>Methanothermobacter</taxon>
    </lineage>
</organism>
<evidence type="ECO:0000313" key="2">
    <source>
        <dbReference type="EMBL" id="BDH79448.1"/>
    </source>
</evidence>
<dbReference type="GO" id="GO:0032259">
    <property type="term" value="P:methylation"/>
    <property type="evidence" value="ECO:0007669"/>
    <property type="project" value="UniProtKB-KW"/>
</dbReference>
<dbReference type="RefSeq" id="WP_248563805.1">
    <property type="nucleotide sequence ID" value="NZ_AP025698.1"/>
</dbReference>
<keyword evidence="2" id="KW-0808">Transferase</keyword>